<sequence length="220" mass="24205">MNASQGPGDYDAEEYESFALNDSDERDERVEDADDLDDFDDDYDDDDDDYDDEDDDDLDDAEDEDIDLVVAAYTEEGQRTAIGLTPPVANDLDELVRQLRRLPGDAGAVGFVSLAGDMFVIARVRGPRVQVLLSDGSMAGEWPLARDVADHLDLDELPGEDDFDPIGDLAILEDSGVSEIAMAQYCDDDDSSTDETVLQIAEQLGLADNFETIIAEQNRH</sequence>
<dbReference type="AlphaFoldDB" id="A0A9D1KPF9"/>
<reference evidence="2" key="1">
    <citation type="submission" date="2020-10" db="EMBL/GenBank/DDBJ databases">
        <authorList>
            <person name="Gilroy R."/>
        </authorList>
    </citation>
    <scope>NUCLEOTIDE SEQUENCE</scope>
    <source>
        <strain evidence="2">ChiGjej1B1-24693</strain>
    </source>
</reference>
<organism evidence="2 3">
    <name type="scientific">Candidatus Avipropionibacterium avicola</name>
    <dbReference type="NCBI Taxonomy" id="2840701"/>
    <lineage>
        <taxon>Bacteria</taxon>
        <taxon>Bacillati</taxon>
        <taxon>Actinomycetota</taxon>
        <taxon>Actinomycetes</taxon>
        <taxon>Propionibacteriales</taxon>
        <taxon>Propionibacteriaceae</taxon>
        <taxon>Propionibacteriaceae incertae sedis</taxon>
        <taxon>Candidatus Avipropionibacterium</taxon>
    </lineage>
</organism>
<evidence type="ECO:0000313" key="2">
    <source>
        <dbReference type="EMBL" id="HIT76338.1"/>
    </source>
</evidence>
<comment type="caution">
    <text evidence="2">The sequence shown here is derived from an EMBL/GenBank/DDBJ whole genome shotgun (WGS) entry which is preliminary data.</text>
</comment>
<evidence type="ECO:0000256" key="1">
    <source>
        <dbReference type="SAM" id="MobiDB-lite"/>
    </source>
</evidence>
<feature type="region of interest" description="Disordered" evidence="1">
    <location>
        <begin position="1"/>
        <end position="61"/>
    </location>
</feature>
<feature type="compositionally biased region" description="Acidic residues" evidence="1">
    <location>
        <begin position="10"/>
        <end position="61"/>
    </location>
</feature>
<protein>
    <submittedName>
        <fullName evidence="2">tRNA adenosine deaminase-associated protein</fullName>
    </submittedName>
</protein>
<proteinExistence type="predicted"/>
<accession>A0A9D1KPF9</accession>
<evidence type="ECO:0000313" key="3">
    <source>
        <dbReference type="Proteomes" id="UP000886842"/>
    </source>
</evidence>
<dbReference type="Proteomes" id="UP000886842">
    <property type="component" value="Unassembled WGS sequence"/>
</dbReference>
<reference evidence="2" key="2">
    <citation type="journal article" date="2021" name="PeerJ">
        <title>Extensive microbial diversity within the chicken gut microbiome revealed by metagenomics and culture.</title>
        <authorList>
            <person name="Gilroy R."/>
            <person name="Ravi A."/>
            <person name="Getino M."/>
            <person name="Pursley I."/>
            <person name="Horton D.L."/>
            <person name="Alikhan N.F."/>
            <person name="Baker D."/>
            <person name="Gharbi K."/>
            <person name="Hall N."/>
            <person name="Watson M."/>
            <person name="Adriaenssens E.M."/>
            <person name="Foster-Nyarko E."/>
            <person name="Jarju S."/>
            <person name="Secka A."/>
            <person name="Antonio M."/>
            <person name="Oren A."/>
            <person name="Chaudhuri R.R."/>
            <person name="La Ragione R."/>
            <person name="Hildebrand F."/>
            <person name="Pallen M.J."/>
        </authorList>
    </citation>
    <scope>NUCLEOTIDE SEQUENCE</scope>
    <source>
        <strain evidence="2">ChiGjej1B1-24693</strain>
    </source>
</reference>
<dbReference type="NCBIfam" id="TIGR03941">
    <property type="entry name" value="tRNA_deam_assoc"/>
    <property type="match status" value="1"/>
</dbReference>
<dbReference type="EMBL" id="DVLP01000360">
    <property type="protein sequence ID" value="HIT76338.1"/>
    <property type="molecule type" value="Genomic_DNA"/>
</dbReference>
<gene>
    <name evidence="2" type="ORF">IAA98_12205</name>
</gene>
<name>A0A9D1KPF9_9ACTN</name>
<dbReference type="InterPro" id="IPR023869">
    <property type="entry name" value="tRNA_Adeno_NH3ase_assoc_put"/>
</dbReference>